<proteinExistence type="predicted"/>
<gene>
    <name evidence="2" type="ORF">VP1G_11279</name>
</gene>
<evidence type="ECO:0000256" key="1">
    <source>
        <dbReference type="SAM" id="MobiDB-lite"/>
    </source>
</evidence>
<feature type="region of interest" description="Disordered" evidence="1">
    <location>
        <begin position="1"/>
        <end position="20"/>
    </location>
</feature>
<feature type="region of interest" description="Disordered" evidence="1">
    <location>
        <begin position="80"/>
        <end position="110"/>
    </location>
</feature>
<dbReference type="AlphaFoldDB" id="A0A194VAM3"/>
<reference evidence="3" key="1">
    <citation type="submission" date="2014-12" db="EMBL/GenBank/DDBJ databases">
        <title>Genome Sequence of Valsa Canker Pathogens Uncovers a Specific Adaption of Colonization on Woody Bark.</title>
        <authorList>
            <person name="Yin Z."/>
            <person name="Liu H."/>
            <person name="Gao X."/>
            <person name="Li Z."/>
            <person name="Song N."/>
            <person name="Ke X."/>
            <person name="Dai Q."/>
            <person name="Wu Y."/>
            <person name="Sun Y."/>
            <person name="Xu J.-R."/>
            <person name="Kang Z.K."/>
            <person name="Wang L."/>
            <person name="Huang L."/>
        </authorList>
    </citation>
    <scope>NUCLEOTIDE SEQUENCE [LARGE SCALE GENOMIC DNA]</scope>
    <source>
        <strain evidence="3">SXYL134</strain>
    </source>
</reference>
<sequence>MPAVSPEQPKIQTKTQPQNPSIAQSLICAIHSAPDQNAPLLQLAHMPGSKPPPGARSLRRGLIVIIISLRLDAEPLALSRPVKGPTAAPRAAEDGAQGGGRHGRPGQLVGPDVVPELARRLVARLARVPLPEQQHEVLAAARPAHRHGLHAGHAAVARPVGLGRFGLEGHRCVLLARGGLRDRWCPLGRCHQGCGRAAWQLIWEDALPPAAGAEHDIALAADVEGPRIVGPAALGETSTVDDESPIAIVILVTAVARHVAHDRSLRRAPDVGIALCPLRPGLDLPPRLEVSRLVHPGGGMVAPRGGVVVPLVGERRGEGLRGGEERVEVAPEIRLPITAVAWPTRGQGTSPSDETSAASARAGCFAVEGPESGPSLMFSDPVTTSSPCSFGELSETSASSFSASASSPFPSSLGSITVGTAGTSGFGAALALTA</sequence>
<dbReference type="Proteomes" id="UP000078576">
    <property type="component" value="Unassembled WGS sequence"/>
</dbReference>
<protein>
    <submittedName>
        <fullName evidence="2">Uncharacterized protein</fullName>
    </submittedName>
</protein>
<keyword evidence="3" id="KW-1185">Reference proteome</keyword>
<dbReference type="EMBL" id="KN714765">
    <property type="protein sequence ID" value="KUI61025.1"/>
    <property type="molecule type" value="Genomic_DNA"/>
</dbReference>
<organism evidence="2 3">
    <name type="scientific">Cytospora mali</name>
    <name type="common">Apple Valsa canker fungus</name>
    <name type="synonym">Valsa mali</name>
    <dbReference type="NCBI Taxonomy" id="578113"/>
    <lineage>
        <taxon>Eukaryota</taxon>
        <taxon>Fungi</taxon>
        <taxon>Dikarya</taxon>
        <taxon>Ascomycota</taxon>
        <taxon>Pezizomycotina</taxon>
        <taxon>Sordariomycetes</taxon>
        <taxon>Sordariomycetidae</taxon>
        <taxon>Diaporthales</taxon>
        <taxon>Cytosporaceae</taxon>
        <taxon>Cytospora</taxon>
    </lineage>
</organism>
<feature type="compositionally biased region" description="Polar residues" evidence="1">
    <location>
        <begin position="10"/>
        <end position="20"/>
    </location>
</feature>
<evidence type="ECO:0000313" key="3">
    <source>
        <dbReference type="Proteomes" id="UP000078576"/>
    </source>
</evidence>
<accession>A0A194VAM3</accession>
<evidence type="ECO:0000313" key="2">
    <source>
        <dbReference type="EMBL" id="KUI61025.1"/>
    </source>
</evidence>
<name>A0A194VAM3_CYTMA</name>